<dbReference type="InterPro" id="IPR039620">
    <property type="entry name" value="BKI1/MAKR1/3/4"/>
</dbReference>
<accession>A0A251RXQ0</accession>
<dbReference type="AlphaFoldDB" id="A0A251RXQ0"/>
<dbReference type="STRING" id="4232.A0A251RXQ0"/>
<dbReference type="Proteomes" id="UP000215914">
    <property type="component" value="Chromosome 16"/>
</dbReference>
<evidence type="ECO:0000256" key="1">
    <source>
        <dbReference type="SAM" id="MobiDB-lite"/>
    </source>
</evidence>
<keyword evidence="2" id="KW-0418">Kinase</keyword>
<keyword evidence="2" id="KW-0808">Transferase</keyword>
<feature type="region of interest" description="Disordered" evidence="1">
    <location>
        <begin position="1"/>
        <end position="78"/>
    </location>
</feature>
<dbReference type="GO" id="GO:0005886">
    <property type="term" value="C:plasma membrane"/>
    <property type="evidence" value="ECO:0007669"/>
    <property type="project" value="InterPro"/>
</dbReference>
<dbReference type="PANTHER" id="PTHR33312">
    <property type="entry name" value="MEMBRANE-ASSOCIATED KINASE REGULATOR 4-RELATED"/>
    <property type="match status" value="1"/>
</dbReference>
<gene>
    <name evidence="3" type="ORF">HannXRQ_Chr16g0507531</name>
    <name evidence="2" type="ORF">HanXRQr2_Chr16g0735541</name>
</gene>
<evidence type="ECO:0000313" key="4">
    <source>
        <dbReference type="Proteomes" id="UP000215914"/>
    </source>
</evidence>
<reference evidence="2" key="3">
    <citation type="submission" date="2020-06" db="EMBL/GenBank/DDBJ databases">
        <title>Helianthus annuus Genome sequencing and assembly Release 2.</title>
        <authorList>
            <person name="Gouzy J."/>
            <person name="Langlade N."/>
            <person name="Munos S."/>
        </authorList>
    </citation>
    <scope>NUCLEOTIDE SEQUENCE</scope>
    <source>
        <tissue evidence="2">Leaves</tissue>
    </source>
</reference>
<keyword evidence="4" id="KW-1185">Reference proteome</keyword>
<dbReference type="EMBL" id="MNCJ02000331">
    <property type="protein sequence ID" value="KAF5758968.1"/>
    <property type="molecule type" value="Genomic_DNA"/>
</dbReference>
<organism evidence="3 4">
    <name type="scientific">Helianthus annuus</name>
    <name type="common">Common sunflower</name>
    <dbReference type="NCBI Taxonomy" id="4232"/>
    <lineage>
        <taxon>Eukaryota</taxon>
        <taxon>Viridiplantae</taxon>
        <taxon>Streptophyta</taxon>
        <taxon>Embryophyta</taxon>
        <taxon>Tracheophyta</taxon>
        <taxon>Spermatophyta</taxon>
        <taxon>Magnoliopsida</taxon>
        <taxon>eudicotyledons</taxon>
        <taxon>Gunneridae</taxon>
        <taxon>Pentapetalae</taxon>
        <taxon>asterids</taxon>
        <taxon>campanulids</taxon>
        <taxon>Asterales</taxon>
        <taxon>Asteraceae</taxon>
        <taxon>Asteroideae</taxon>
        <taxon>Heliantheae alliance</taxon>
        <taxon>Heliantheae</taxon>
        <taxon>Helianthus</taxon>
    </lineage>
</organism>
<sequence length="316" mass="34919">MEVENIRDKVSKEQNYMKKQEPTPQETTNNISQPPPTTTTSPTHEFSFTISLNPPKSTQDSRNNNNHHCLTPPPEPLTAVDLSPADDIFFHGHLLPLHLLSTLPISPRSSTNSIDSFTLPMKEIVKDQQHNPTGNTSFHHRNTFSDLNLPTNNIIQTKPKSKSFSIFKPMLKKGSLDEGGVNNNNNNNNSNKKLKLEVVQLIKKYMNMLKPFMLFSKTKRANNIEYNRKPHSFSSNFLSSSSSLPVGVSRGGMRRGKFSAPASIRTSPANSGILRASGTLSPAKSTASDSTMEELQAAIQAAIAHCKNSIAIEDKV</sequence>
<reference evidence="3" key="2">
    <citation type="submission" date="2017-02" db="EMBL/GenBank/DDBJ databases">
        <title>Sunflower complete genome.</title>
        <authorList>
            <person name="Langlade N."/>
            <person name="Munos S."/>
        </authorList>
    </citation>
    <scope>NUCLEOTIDE SEQUENCE [LARGE SCALE GENOMIC DNA]</scope>
    <source>
        <tissue evidence="3">Leaves</tissue>
    </source>
</reference>
<name>A0A251RXQ0_HELAN</name>
<dbReference type="GO" id="GO:0016301">
    <property type="term" value="F:kinase activity"/>
    <property type="evidence" value="ECO:0007669"/>
    <property type="project" value="UniProtKB-KW"/>
</dbReference>
<dbReference type="PANTHER" id="PTHR33312:SF38">
    <property type="entry name" value="MEMBRANE-ASSOCIATED KINASE REGULATOR 1_3_4-RELATED"/>
    <property type="match status" value="1"/>
</dbReference>
<protein>
    <submittedName>
        <fullName evidence="2">BKI1/putative membrane-associated kinase regulator 1/3/4</fullName>
    </submittedName>
</protein>
<dbReference type="Gramene" id="mRNA:HanXRQr2_Chr16g0735541">
    <property type="protein sequence ID" value="CDS:HanXRQr2_Chr16g0735541.1"/>
    <property type="gene ID" value="HanXRQr2_Chr16g0735541"/>
</dbReference>
<feature type="compositionally biased region" description="Low complexity" evidence="1">
    <location>
        <begin position="27"/>
        <end position="43"/>
    </location>
</feature>
<proteinExistence type="predicted"/>
<evidence type="ECO:0000313" key="2">
    <source>
        <dbReference type="EMBL" id="KAF5758968.1"/>
    </source>
</evidence>
<dbReference type="FunCoup" id="A0A251RXQ0">
    <property type="interactions" value="946"/>
</dbReference>
<dbReference type="OrthoDB" id="1709800at2759"/>
<evidence type="ECO:0000313" key="3">
    <source>
        <dbReference type="EMBL" id="OTF91144.1"/>
    </source>
</evidence>
<feature type="compositionally biased region" description="Polar residues" evidence="1">
    <location>
        <begin position="44"/>
        <end position="68"/>
    </location>
</feature>
<dbReference type="OMA" id="KMRFDVS"/>
<dbReference type="InParanoid" id="A0A251RXQ0"/>
<feature type="compositionally biased region" description="Basic and acidic residues" evidence="1">
    <location>
        <begin position="1"/>
        <end position="21"/>
    </location>
</feature>
<dbReference type="GO" id="GO:0019210">
    <property type="term" value="F:kinase inhibitor activity"/>
    <property type="evidence" value="ECO:0007669"/>
    <property type="project" value="InterPro"/>
</dbReference>
<reference evidence="2 4" key="1">
    <citation type="journal article" date="2017" name="Nature">
        <title>The sunflower genome provides insights into oil metabolism, flowering and Asterid evolution.</title>
        <authorList>
            <person name="Badouin H."/>
            <person name="Gouzy J."/>
            <person name="Grassa C.J."/>
            <person name="Murat F."/>
            <person name="Staton S.E."/>
            <person name="Cottret L."/>
            <person name="Lelandais-Briere C."/>
            <person name="Owens G.L."/>
            <person name="Carrere S."/>
            <person name="Mayjonade B."/>
            <person name="Legrand L."/>
            <person name="Gill N."/>
            <person name="Kane N.C."/>
            <person name="Bowers J.E."/>
            <person name="Hubner S."/>
            <person name="Bellec A."/>
            <person name="Berard A."/>
            <person name="Berges H."/>
            <person name="Blanchet N."/>
            <person name="Boniface M.C."/>
            <person name="Brunel D."/>
            <person name="Catrice O."/>
            <person name="Chaidir N."/>
            <person name="Claudel C."/>
            <person name="Donnadieu C."/>
            <person name="Faraut T."/>
            <person name="Fievet G."/>
            <person name="Helmstetter N."/>
            <person name="King M."/>
            <person name="Knapp S.J."/>
            <person name="Lai Z."/>
            <person name="Le Paslier M.C."/>
            <person name="Lippi Y."/>
            <person name="Lorenzon L."/>
            <person name="Mandel J.R."/>
            <person name="Marage G."/>
            <person name="Marchand G."/>
            <person name="Marquand E."/>
            <person name="Bret-Mestries E."/>
            <person name="Morien E."/>
            <person name="Nambeesan S."/>
            <person name="Nguyen T."/>
            <person name="Pegot-Espagnet P."/>
            <person name="Pouilly N."/>
            <person name="Raftis F."/>
            <person name="Sallet E."/>
            <person name="Schiex T."/>
            <person name="Thomas J."/>
            <person name="Vandecasteele C."/>
            <person name="Vares D."/>
            <person name="Vear F."/>
            <person name="Vautrin S."/>
            <person name="Crespi M."/>
            <person name="Mangin B."/>
            <person name="Burke J.M."/>
            <person name="Salse J."/>
            <person name="Munos S."/>
            <person name="Vincourt P."/>
            <person name="Rieseberg L.H."/>
            <person name="Langlade N.B."/>
        </authorList>
    </citation>
    <scope>NUCLEOTIDE SEQUENCE [LARGE SCALE GENOMIC DNA]</scope>
    <source>
        <strain evidence="4">cv. SF193</strain>
        <tissue evidence="2">Leaves</tissue>
    </source>
</reference>
<dbReference type="EMBL" id="CM007905">
    <property type="protein sequence ID" value="OTF91144.1"/>
    <property type="molecule type" value="Genomic_DNA"/>
</dbReference>